<reference evidence="2" key="2">
    <citation type="submission" date="2020-11" db="EMBL/GenBank/DDBJ databases">
        <authorList>
            <person name="McCartney M.A."/>
            <person name="Auch B."/>
            <person name="Kono T."/>
            <person name="Mallez S."/>
            <person name="Becker A."/>
            <person name="Gohl D.M."/>
            <person name="Silverstein K.A.T."/>
            <person name="Koren S."/>
            <person name="Bechman K.B."/>
            <person name="Herman A."/>
            <person name="Abrahante J.E."/>
            <person name="Garbe J."/>
        </authorList>
    </citation>
    <scope>NUCLEOTIDE SEQUENCE</scope>
    <source>
        <strain evidence="2">Duluth1</strain>
        <tissue evidence="2">Whole animal</tissue>
    </source>
</reference>
<protein>
    <submittedName>
        <fullName evidence="2">Uncharacterized protein</fullName>
    </submittedName>
</protein>
<evidence type="ECO:0000313" key="3">
    <source>
        <dbReference type="Proteomes" id="UP000828390"/>
    </source>
</evidence>
<name>A0A9D4EWH3_DREPO</name>
<dbReference type="Proteomes" id="UP000828390">
    <property type="component" value="Unassembled WGS sequence"/>
</dbReference>
<proteinExistence type="predicted"/>
<keyword evidence="3" id="KW-1185">Reference proteome</keyword>
<comment type="caution">
    <text evidence="2">The sequence shown here is derived from an EMBL/GenBank/DDBJ whole genome shotgun (WGS) entry which is preliminary data.</text>
</comment>
<dbReference type="AlphaFoldDB" id="A0A9D4EWH3"/>
<reference evidence="2" key="1">
    <citation type="journal article" date="2019" name="bioRxiv">
        <title>The Genome of the Zebra Mussel, Dreissena polymorpha: A Resource for Invasive Species Research.</title>
        <authorList>
            <person name="McCartney M.A."/>
            <person name="Auch B."/>
            <person name="Kono T."/>
            <person name="Mallez S."/>
            <person name="Zhang Y."/>
            <person name="Obille A."/>
            <person name="Becker A."/>
            <person name="Abrahante J.E."/>
            <person name="Garbe J."/>
            <person name="Badalamenti J.P."/>
            <person name="Herman A."/>
            <person name="Mangelson H."/>
            <person name="Liachko I."/>
            <person name="Sullivan S."/>
            <person name="Sone E.D."/>
            <person name="Koren S."/>
            <person name="Silverstein K.A.T."/>
            <person name="Beckman K.B."/>
            <person name="Gohl D.M."/>
        </authorList>
    </citation>
    <scope>NUCLEOTIDE SEQUENCE</scope>
    <source>
        <strain evidence="2">Duluth1</strain>
        <tissue evidence="2">Whole animal</tissue>
    </source>
</reference>
<gene>
    <name evidence="2" type="ORF">DPMN_166240</name>
</gene>
<feature type="region of interest" description="Disordered" evidence="1">
    <location>
        <begin position="26"/>
        <end position="57"/>
    </location>
</feature>
<evidence type="ECO:0000256" key="1">
    <source>
        <dbReference type="SAM" id="MobiDB-lite"/>
    </source>
</evidence>
<evidence type="ECO:0000313" key="2">
    <source>
        <dbReference type="EMBL" id="KAH3788109.1"/>
    </source>
</evidence>
<dbReference type="EMBL" id="JAIWYP010000008">
    <property type="protein sequence ID" value="KAH3788109.1"/>
    <property type="molecule type" value="Genomic_DNA"/>
</dbReference>
<sequence>MANADEIVKEVERIPLSFSISRILSKADDKESRGSTENVTEALHRRPRQHGEKIQSYTPFTESGADCHFGKEQYYPNIYLYILKCLDDRGLNNKIHFSAKECSSH</sequence>
<organism evidence="2 3">
    <name type="scientific">Dreissena polymorpha</name>
    <name type="common">Zebra mussel</name>
    <name type="synonym">Mytilus polymorpha</name>
    <dbReference type="NCBI Taxonomy" id="45954"/>
    <lineage>
        <taxon>Eukaryota</taxon>
        <taxon>Metazoa</taxon>
        <taxon>Spiralia</taxon>
        <taxon>Lophotrochozoa</taxon>
        <taxon>Mollusca</taxon>
        <taxon>Bivalvia</taxon>
        <taxon>Autobranchia</taxon>
        <taxon>Heteroconchia</taxon>
        <taxon>Euheterodonta</taxon>
        <taxon>Imparidentia</taxon>
        <taxon>Neoheterodontei</taxon>
        <taxon>Myida</taxon>
        <taxon>Dreissenoidea</taxon>
        <taxon>Dreissenidae</taxon>
        <taxon>Dreissena</taxon>
    </lineage>
</organism>
<accession>A0A9D4EWH3</accession>